<name>A0ABP8DAU2_9ACTN</name>
<sequence>MHKETRRHDRAGDAEAGARHAAGDQPSFGANICLQTGTTYVATVYWTVNIVPHTVVKGFQLYDSRGNVRNVPSLWSIKRRSSSVHRLRCARMTGSPW</sequence>
<feature type="region of interest" description="Disordered" evidence="1">
    <location>
        <begin position="1"/>
        <end position="28"/>
    </location>
</feature>
<evidence type="ECO:0000313" key="3">
    <source>
        <dbReference type="Proteomes" id="UP001500620"/>
    </source>
</evidence>
<proteinExistence type="predicted"/>
<evidence type="ECO:0000313" key="2">
    <source>
        <dbReference type="EMBL" id="GAA4251530.1"/>
    </source>
</evidence>
<feature type="compositionally biased region" description="Basic and acidic residues" evidence="1">
    <location>
        <begin position="1"/>
        <end position="22"/>
    </location>
</feature>
<gene>
    <name evidence="2" type="ORF">GCM10022255_044530</name>
</gene>
<protein>
    <submittedName>
        <fullName evidence="2">Uncharacterized protein</fullName>
    </submittedName>
</protein>
<dbReference type="Proteomes" id="UP001500620">
    <property type="component" value="Unassembled WGS sequence"/>
</dbReference>
<comment type="caution">
    <text evidence="2">The sequence shown here is derived from an EMBL/GenBank/DDBJ whole genome shotgun (WGS) entry which is preliminary data.</text>
</comment>
<accession>A0ABP8DAU2</accession>
<organism evidence="2 3">
    <name type="scientific">Dactylosporangium darangshiense</name>
    <dbReference type="NCBI Taxonomy" id="579108"/>
    <lineage>
        <taxon>Bacteria</taxon>
        <taxon>Bacillati</taxon>
        <taxon>Actinomycetota</taxon>
        <taxon>Actinomycetes</taxon>
        <taxon>Micromonosporales</taxon>
        <taxon>Micromonosporaceae</taxon>
        <taxon>Dactylosporangium</taxon>
    </lineage>
</organism>
<keyword evidence="3" id="KW-1185">Reference proteome</keyword>
<dbReference type="EMBL" id="BAABAT010000011">
    <property type="protein sequence ID" value="GAA4251530.1"/>
    <property type="molecule type" value="Genomic_DNA"/>
</dbReference>
<evidence type="ECO:0000256" key="1">
    <source>
        <dbReference type="SAM" id="MobiDB-lite"/>
    </source>
</evidence>
<reference evidence="3" key="1">
    <citation type="journal article" date="2019" name="Int. J. Syst. Evol. Microbiol.">
        <title>The Global Catalogue of Microorganisms (GCM) 10K type strain sequencing project: providing services to taxonomists for standard genome sequencing and annotation.</title>
        <authorList>
            <consortium name="The Broad Institute Genomics Platform"/>
            <consortium name="The Broad Institute Genome Sequencing Center for Infectious Disease"/>
            <person name="Wu L."/>
            <person name="Ma J."/>
        </authorList>
    </citation>
    <scope>NUCLEOTIDE SEQUENCE [LARGE SCALE GENOMIC DNA]</scope>
    <source>
        <strain evidence="3">JCM 17441</strain>
    </source>
</reference>